<protein>
    <submittedName>
        <fullName evidence="1">Uncharacterized protein</fullName>
    </submittedName>
</protein>
<sequence>MNILLFITSSSMAPEVPTVNNAFLLESKFTLTHHSPLLNQYRIKMDLFNTICTKNIMKTSPNFQWPIGIPYSSTLAIRNKKDFGKEELLGLTISYNIQKDGENYCNIVRLVDFSKKCSDINYIYNEENLERYTIFYLRELFKNQEGESIHPPIGFPYKQKGILDIQLVNLFLVYYRGLCAKKDVQKTFVRKIVSITISRYPVGSNTLDDAFEHVQSVLKNIVTVFNLITKEPPIYNIISKDIDISITISKAIEIETNLDKELEKTCSTSFYKHNNKINYDLRIFKNGSFIIPIDEFNVKEIDMVEFEDLKIYYLNINQKKSIEEIYNIYESEN</sequence>
<gene>
    <name evidence="1" type="ORF">NGRA_1577</name>
</gene>
<evidence type="ECO:0000313" key="2">
    <source>
        <dbReference type="Proteomes" id="UP000740883"/>
    </source>
</evidence>
<reference evidence="1 2" key="1">
    <citation type="journal article" date="2020" name="Genome Biol. Evol.">
        <title>Comparative genomics of strictly vertically transmitted, feminizing microsporidia endosymbionts of amphipod crustaceans.</title>
        <authorList>
            <person name="Cormier A."/>
            <person name="Chebbi M.A."/>
            <person name="Giraud I."/>
            <person name="Wattier R."/>
            <person name="Teixeira M."/>
            <person name="Gilbert C."/>
            <person name="Rigaud T."/>
            <person name="Cordaux R."/>
        </authorList>
    </citation>
    <scope>NUCLEOTIDE SEQUENCE [LARGE SCALE GENOMIC DNA]</scope>
    <source>
        <strain evidence="1 2">Ou3-Ou53</strain>
    </source>
</reference>
<comment type="caution">
    <text evidence="1">The sequence shown here is derived from an EMBL/GenBank/DDBJ whole genome shotgun (WGS) entry which is preliminary data.</text>
</comment>
<proteinExistence type="predicted"/>
<evidence type="ECO:0000313" key="1">
    <source>
        <dbReference type="EMBL" id="KAF9763023.1"/>
    </source>
</evidence>
<dbReference type="Proteomes" id="UP000740883">
    <property type="component" value="Unassembled WGS sequence"/>
</dbReference>
<keyword evidence="2" id="KW-1185">Reference proteome</keyword>
<organism evidence="1 2">
    <name type="scientific">Nosema granulosis</name>
    <dbReference type="NCBI Taxonomy" id="83296"/>
    <lineage>
        <taxon>Eukaryota</taxon>
        <taxon>Fungi</taxon>
        <taxon>Fungi incertae sedis</taxon>
        <taxon>Microsporidia</taxon>
        <taxon>Nosematidae</taxon>
        <taxon>Nosema</taxon>
    </lineage>
</organism>
<dbReference type="AlphaFoldDB" id="A0A9P6GYP0"/>
<accession>A0A9P6GYP0</accession>
<name>A0A9P6GYP0_9MICR</name>
<dbReference type="EMBL" id="SBJO01000110">
    <property type="protein sequence ID" value="KAF9763023.1"/>
    <property type="molecule type" value="Genomic_DNA"/>
</dbReference>